<dbReference type="Gene3D" id="2.30.180.10">
    <property type="entry name" value="FAS1 domain"/>
    <property type="match status" value="2"/>
</dbReference>
<dbReference type="EMBL" id="JAEHOE010000002">
    <property type="protein sequence ID" value="KAG2500952.1"/>
    <property type="molecule type" value="Genomic_DNA"/>
</dbReference>
<reference evidence="3" key="1">
    <citation type="journal article" date="2020" name="bioRxiv">
        <title>Comparative genomics of Chlamydomonas.</title>
        <authorList>
            <person name="Craig R.J."/>
            <person name="Hasan A.R."/>
            <person name="Ness R.W."/>
            <person name="Keightley P.D."/>
        </authorList>
    </citation>
    <scope>NUCLEOTIDE SEQUENCE</scope>
    <source>
        <strain evidence="3">CCAP 11/70</strain>
    </source>
</reference>
<dbReference type="PROSITE" id="PS50213">
    <property type="entry name" value="FAS1"/>
    <property type="match status" value="2"/>
</dbReference>
<organism evidence="3 4">
    <name type="scientific">Edaphochlamys debaryana</name>
    <dbReference type="NCBI Taxonomy" id="47281"/>
    <lineage>
        <taxon>Eukaryota</taxon>
        <taxon>Viridiplantae</taxon>
        <taxon>Chlorophyta</taxon>
        <taxon>core chlorophytes</taxon>
        <taxon>Chlorophyceae</taxon>
        <taxon>CS clade</taxon>
        <taxon>Chlamydomonadales</taxon>
        <taxon>Chlamydomonadales incertae sedis</taxon>
        <taxon>Edaphochlamys</taxon>
    </lineage>
</organism>
<evidence type="ECO:0000313" key="4">
    <source>
        <dbReference type="Proteomes" id="UP000612055"/>
    </source>
</evidence>
<keyword evidence="4" id="KW-1185">Reference proteome</keyword>
<dbReference type="PANTHER" id="PTHR10900">
    <property type="entry name" value="PERIOSTIN-RELATED"/>
    <property type="match status" value="1"/>
</dbReference>
<name>A0A836C6Q0_9CHLO</name>
<feature type="signal peptide" evidence="1">
    <location>
        <begin position="1"/>
        <end position="22"/>
    </location>
</feature>
<dbReference type="AlphaFoldDB" id="A0A836C6Q0"/>
<dbReference type="GO" id="GO:0005615">
    <property type="term" value="C:extracellular space"/>
    <property type="evidence" value="ECO:0007669"/>
    <property type="project" value="TreeGrafter"/>
</dbReference>
<evidence type="ECO:0000313" key="3">
    <source>
        <dbReference type="EMBL" id="KAG2500952.1"/>
    </source>
</evidence>
<accession>A0A836C6Q0</accession>
<evidence type="ECO:0000259" key="2">
    <source>
        <dbReference type="PROSITE" id="PS50213"/>
    </source>
</evidence>
<feature type="domain" description="FAS1" evidence="2">
    <location>
        <begin position="209"/>
        <end position="353"/>
    </location>
</feature>
<keyword evidence="1" id="KW-0732">Signal</keyword>
<feature type="domain" description="FAS1" evidence="2">
    <location>
        <begin position="49"/>
        <end position="192"/>
    </location>
</feature>
<evidence type="ECO:0000256" key="1">
    <source>
        <dbReference type="SAM" id="SignalP"/>
    </source>
</evidence>
<gene>
    <name evidence="3" type="ORF">HYH03_000776</name>
</gene>
<feature type="chain" id="PRO_5032372249" description="FAS1 domain-containing protein" evidence="1">
    <location>
        <begin position="23"/>
        <end position="382"/>
    </location>
</feature>
<dbReference type="SUPFAM" id="SSF82153">
    <property type="entry name" value="FAS1 domain"/>
    <property type="match status" value="2"/>
</dbReference>
<protein>
    <recommendedName>
        <fullName evidence="2">FAS1 domain-containing protein</fullName>
    </recommendedName>
</protein>
<dbReference type="PANTHER" id="PTHR10900:SF77">
    <property type="entry name" value="FI19380P1"/>
    <property type="match status" value="1"/>
</dbReference>
<dbReference type="InterPro" id="IPR050904">
    <property type="entry name" value="Adhesion/Biosynth-related"/>
</dbReference>
<dbReference type="InterPro" id="IPR000782">
    <property type="entry name" value="FAS1_domain"/>
</dbReference>
<comment type="caution">
    <text evidence="3">The sequence shown here is derived from an EMBL/GenBank/DDBJ whole genome shotgun (WGS) entry which is preliminary data.</text>
</comment>
<dbReference type="Pfam" id="PF02469">
    <property type="entry name" value="Fasciclin"/>
    <property type="match status" value="2"/>
</dbReference>
<dbReference type="SMART" id="SM00554">
    <property type="entry name" value="FAS1"/>
    <property type="match status" value="2"/>
</dbReference>
<proteinExistence type="predicted"/>
<dbReference type="InterPro" id="IPR036378">
    <property type="entry name" value="FAS1_dom_sf"/>
</dbReference>
<dbReference type="Proteomes" id="UP000612055">
    <property type="component" value="Unassembled WGS sequence"/>
</dbReference>
<dbReference type="OrthoDB" id="540756at2759"/>
<sequence>MANSGSLLVLLGLAAYVGLADARANWLTVGGGLGTGGPRLRGHTVASPPGSILELLASRPDTQLLYQLIDSVAEIKAVAADPSTAATFFAPTDAAINSALADLGLSVDVLIQGDPQLLATILSYHTVPGAAYATTDLPRGLTVAPTVYSSAEISLYKNAAGVHIRGVESEADVTLPNLAAGKSLVHLIDYVLLPYAIDVPYTSGPAPLLDTPEGALAARSDCTIALGLIRSTPLSDPRPSDPGYVATYLIPTDTAFRTFLAAAGMSEEELEGMRAADREALLAYHVVPFMALKTADLEEGADYRVPTSLLFQSLTLTRAGSAVSAKGVMSSANVVAGDILAGKAVIHIIDGVLLASEAVFNTEAAVGVAHAAAVSGSVAATA</sequence>